<dbReference type="PROSITE" id="PS50887">
    <property type="entry name" value="GGDEF"/>
    <property type="match status" value="1"/>
</dbReference>
<dbReference type="InterPro" id="IPR000160">
    <property type="entry name" value="GGDEF_dom"/>
</dbReference>
<dbReference type="AlphaFoldDB" id="A0A1I4BI02"/>
<proteinExistence type="predicted"/>
<organism evidence="2 3">
    <name type="scientific">Methylophaga sulfidovorans</name>
    <dbReference type="NCBI Taxonomy" id="45496"/>
    <lineage>
        <taxon>Bacteria</taxon>
        <taxon>Pseudomonadati</taxon>
        <taxon>Pseudomonadota</taxon>
        <taxon>Gammaproteobacteria</taxon>
        <taxon>Thiotrichales</taxon>
        <taxon>Piscirickettsiaceae</taxon>
        <taxon>Methylophaga</taxon>
    </lineage>
</organism>
<keyword evidence="3" id="KW-1185">Reference proteome</keyword>
<evidence type="ECO:0000313" key="3">
    <source>
        <dbReference type="Proteomes" id="UP000198924"/>
    </source>
</evidence>
<gene>
    <name evidence="2" type="ORF">SAMN04488079_11934</name>
</gene>
<protein>
    <submittedName>
        <fullName evidence="2">Diguanylate cyclase (GGDEF) domain-containing protein</fullName>
    </submittedName>
</protein>
<sequence length="87" mass="9542">MILSGAQAEHAAKFTKTLLDAIRNIRVELRNETLSVSASAGIRAVSSDELSQTNFDLALKHADLMLYAAKKTGRDQLMVYKECCNLA</sequence>
<reference evidence="3" key="1">
    <citation type="submission" date="2016-10" db="EMBL/GenBank/DDBJ databases">
        <authorList>
            <person name="Varghese N."/>
            <person name="Submissions S."/>
        </authorList>
    </citation>
    <scope>NUCLEOTIDE SEQUENCE [LARGE SCALE GENOMIC DNA]</scope>
    <source>
        <strain evidence="3">DSM 11578</strain>
    </source>
</reference>
<dbReference type="Pfam" id="PF00990">
    <property type="entry name" value="GGDEF"/>
    <property type="match status" value="1"/>
</dbReference>
<dbReference type="EMBL" id="FOSH01000019">
    <property type="protein sequence ID" value="SFK68424.1"/>
    <property type="molecule type" value="Genomic_DNA"/>
</dbReference>
<accession>A0A1I4BI02</accession>
<dbReference type="SUPFAM" id="SSF55073">
    <property type="entry name" value="Nucleotide cyclase"/>
    <property type="match status" value="1"/>
</dbReference>
<dbReference type="InterPro" id="IPR029787">
    <property type="entry name" value="Nucleotide_cyclase"/>
</dbReference>
<feature type="domain" description="GGDEF" evidence="1">
    <location>
        <begin position="1"/>
        <end position="82"/>
    </location>
</feature>
<dbReference type="Gene3D" id="3.30.70.270">
    <property type="match status" value="1"/>
</dbReference>
<dbReference type="InterPro" id="IPR043128">
    <property type="entry name" value="Rev_trsase/Diguanyl_cyclase"/>
</dbReference>
<evidence type="ECO:0000259" key="1">
    <source>
        <dbReference type="PROSITE" id="PS50887"/>
    </source>
</evidence>
<evidence type="ECO:0000313" key="2">
    <source>
        <dbReference type="EMBL" id="SFK68424.1"/>
    </source>
</evidence>
<dbReference type="Proteomes" id="UP000198924">
    <property type="component" value="Unassembled WGS sequence"/>
</dbReference>
<name>A0A1I4BI02_9GAMM</name>